<evidence type="ECO:0000256" key="2">
    <source>
        <dbReference type="SAM" id="SignalP"/>
    </source>
</evidence>
<feature type="signal peptide" evidence="2">
    <location>
        <begin position="1"/>
        <end position="21"/>
    </location>
</feature>
<dbReference type="RefSeq" id="WP_154738243.1">
    <property type="nucleotide sequence ID" value="NZ_WMBQ01000001.1"/>
</dbReference>
<dbReference type="Proteomes" id="UP000440694">
    <property type="component" value="Unassembled WGS sequence"/>
</dbReference>
<gene>
    <name evidence="3" type="ORF">GIW81_05210</name>
</gene>
<reference evidence="3 4" key="1">
    <citation type="submission" date="2019-11" db="EMBL/GenBank/DDBJ databases">
        <title>Identification of a novel strain.</title>
        <authorList>
            <person name="Xu Q."/>
            <person name="Wang G."/>
        </authorList>
    </citation>
    <scope>NUCLEOTIDE SEQUENCE [LARGE SCALE GENOMIC DNA]</scope>
    <source>
        <strain evidence="4">xq</strain>
    </source>
</reference>
<sequence length="77" mass="8340">MRWSALVALLTLSAVAHPAQAGYITQRAPPAQDLLEAPPPRPVGDPDVPPIGLDFYFLESDTGHEEAWPWPPAPTDN</sequence>
<protein>
    <submittedName>
        <fullName evidence="3">Uncharacterized protein</fullName>
    </submittedName>
</protein>
<proteinExistence type="predicted"/>
<feature type="compositionally biased region" description="Pro residues" evidence="1">
    <location>
        <begin position="37"/>
        <end position="46"/>
    </location>
</feature>
<organism evidence="3 4">
    <name type="scientific">Hyphomicrobium album</name>
    <dbReference type="NCBI Taxonomy" id="2665159"/>
    <lineage>
        <taxon>Bacteria</taxon>
        <taxon>Pseudomonadati</taxon>
        <taxon>Pseudomonadota</taxon>
        <taxon>Alphaproteobacteria</taxon>
        <taxon>Hyphomicrobiales</taxon>
        <taxon>Hyphomicrobiaceae</taxon>
        <taxon>Hyphomicrobium</taxon>
    </lineage>
</organism>
<evidence type="ECO:0000256" key="1">
    <source>
        <dbReference type="SAM" id="MobiDB-lite"/>
    </source>
</evidence>
<feature type="region of interest" description="Disordered" evidence="1">
    <location>
        <begin position="27"/>
        <end position="46"/>
    </location>
</feature>
<keyword evidence="2" id="KW-0732">Signal</keyword>
<keyword evidence="4" id="KW-1185">Reference proteome</keyword>
<name>A0A6I3KIG9_9HYPH</name>
<dbReference type="AlphaFoldDB" id="A0A6I3KIG9"/>
<dbReference type="EMBL" id="WMBQ01000001">
    <property type="protein sequence ID" value="MTD93730.1"/>
    <property type="molecule type" value="Genomic_DNA"/>
</dbReference>
<evidence type="ECO:0000313" key="3">
    <source>
        <dbReference type="EMBL" id="MTD93730.1"/>
    </source>
</evidence>
<accession>A0A6I3KIG9</accession>
<comment type="caution">
    <text evidence="3">The sequence shown here is derived from an EMBL/GenBank/DDBJ whole genome shotgun (WGS) entry which is preliminary data.</text>
</comment>
<feature type="chain" id="PRO_5026234943" evidence="2">
    <location>
        <begin position="22"/>
        <end position="77"/>
    </location>
</feature>
<evidence type="ECO:0000313" key="4">
    <source>
        <dbReference type="Proteomes" id="UP000440694"/>
    </source>
</evidence>